<dbReference type="Gene3D" id="3.10.120.10">
    <property type="entry name" value="Cytochrome b5-like heme/steroid binding domain"/>
    <property type="match status" value="1"/>
</dbReference>
<dbReference type="PANTHER" id="PTHR11351:SF31">
    <property type="entry name" value="DESATURASE 1, ISOFORM A-RELATED"/>
    <property type="match status" value="1"/>
</dbReference>
<dbReference type="InterPro" id="IPR009160">
    <property type="entry name" value="Acyl-CoA_deSatase_haem/ster-bd"/>
</dbReference>
<dbReference type="PRINTS" id="PR00075">
    <property type="entry name" value="FACDDSATRASE"/>
</dbReference>
<keyword evidence="7 14" id="KW-0276">Fatty acid metabolism</keyword>
<evidence type="ECO:0000256" key="3">
    <source>
        <dbReference type="ARBA" id="ARBA00022516"/>
    </source>
</evidence>
<evidence type="ECO:0000256" key="8">
    <source>
        <dbReference type="ARBA" id="ARBA00022989"/>
    </source>
</evidence>
<name>A0ABQ8KRI8_9APHY</name>
<dbReference type="PRINTS" id="PR00363">
    <property type="entry name" value="CYTOCHROMEB5"/>
</dbReference>
<dbReference type="PIRSF" id="PIRSF000345">
    <property type="entry name" value="OLE1"/>
    <property type="match status" value="1"/>
</dbReference>
<evidence type="ECO:0000256" key="13">
    <source>
        <dbReference type="ARBA" id="ARBA00023160"/>
    </source>
</evidence>
<dbReference type="InterPro" id="IPR015876">
    <property type="entry name" value="Acyl-CoA_DS"/>
</dbReference>
<dbReference type="InterPro" id="IPR001522">
    <property type="entry name" value="FADS-1_CS"/>
</dbReference>
<dbReference type="InterPro" id="IPR018506">
    <property type="entry name" value="Cyt_B5_heme-BS"/>
</dbReference>
<evidence type="ECO:0000256" key="2">
    <source>
        <dbReference type="ARBA" id="ARBA00009295"/>
    </source>
</evidence>
<reference evidence="17 18" key="1">
    <citation type="journal article" date="2021" name="Environ. Microbiol.">
        <title>Gene family expansions and transcriptome signatures uncover fungal adaptations to wood decay.</title>
        <authorList>
            <person name="Hage H."/>
            <person name="Miyauchi S."/>
            <person name="Viragh M."/>
            <person name="Drula E."/>
            <person name="Min B."/>
            <person name="Chaduli D."/>
            <person name="Navarro D."/>
            <person name="Favel A."/>
            <person name="Norest M."/>
            <person name="Lesage-Meessen L."/>
            <person name="Balint B."/>
            <person name="Merenyi Z."/>
            <person name="de Eugenio L."/>
            <person name="Morin E."/>
            <person name="Martinez A.T."/>
            <person name="Baldrian P."/>
            <person name="Stursova M."/>
            <person name="Martinez M.J."/>
            <person name="Novotny C."/>
            <person name="Magnuson J.K."/>
            <person name="Spatafora J.W."/>
            <person name="Maurice S."/>
            <person name="Pangilinan J."/>
            <person name="Andreopoulos W."/>
            <person name="LaButti K."/>
            <person name="Hundley H."/>
            <person name="Na H."/>
            <person name="Kuo A."/>
            <person name="Barry K."/>
            <person name="Lipzen A."/>
            <person name="Henrissat B."/>
            <person name="Riley R."/>
            <person name="Ahrendt S."/>
            <person name="Nagy L.G."/>
            <person name="Grigoriev I.V."/>
            <person name="Martin F."/>
            <person name="Rosso M.N."/>
        </authorList>
    </citation>
    <scope>NUCLEOTIDE SEQUENCE [LARGE SCALE GENOMIC DNA]</scope>
    <source>
        <strain evidence="17 18">CIRM-BRFM 1785</strain>
    </source>
</reference>
<dbReference type="Pfam" id="PF00173">
    <property type="entry name" value="Cyt-b5"/>
    <property type="match status" value="1"/>
</dbReference>
<dbReference type="InterPro" id="IPR001199">
    <property type="entry name" value="Cyt_B5-like_heme/steroid-bd"/>
</dbReference>
<evidence type="ECO:0000256" key="1">
    <source>
        <dbReference type="ARBA" id="ARBA00004141"/>
    </source>
</evidence>
<evidence type="ECO:0000313" key="17">
    <source>
        <dbReference type="EMBL" id="KAH9841002.1"/>
    </source>
</evidence>
<dbReference type="GeneID" id="72006308"/>
<dbReference type="RefSeq" id="XP_047782468.1">
    <property type="nucleotide sequence ID" value="XM_047925576.1"/>
</dbReference>
<dbReference type="PROSITE" id="PS00476">
    <property type="entry name" value="FATTY_ACID_DESATUR_1"/>
    <property type="match status" value="1"/>
</dbReference>
<gene>
    <name evidence="17" type="ORF">C8Q71DRAFT_794957</name>
</gene>
<dbReference type="PANTHER" id="PTHR11351">
    <property type="entry name" value="ACYL-COA DESATURASE"/>
    <property type="match status" value="1"/>
</dbReference>
<proteinExistence type="inferred from homology"/>
<keyword evidence="6 14" id="KW-0479">Metal-binding</keyword>
<comment type="function">
    <text evidence="14">Stearoyl-CoA desaturase that utilizes O(2) and electrons from reduced cytochrome b5 to introduce the first double bond into saturated fatty acyl-CoA substrates.</text>
</comment>
<keyword evidence="8 15" id="KW-1133">Transmembrane helix</keyword>
<dbReference type="SMART" id="SM01117">
    <property type="entry name" value="Cyt-b5"/>
    <property type="match status" value="1"/>
</dbReference>
<keyword evidence="9 14" id="KW-0560">Oxidoreductase</keyword>
<dbReference type="EC" id="1.14.19.1" evidence="14"/>
<keyword evidence="3 14" id="KW-0444">Lipid biosynthesis</keyword>
<evidence type="ECO:0000256" key="7">
    <source>
        <dbReference type="ARBA" id="ARBA00022832"/>
    </source>
</evidence>
<keyword evidence="14" id="KW-0249">Electron transport</keyword>
<dbReference type="InterPro" id="IPR005804">
    <property type="entry name" value="FA_desaturase_dom"/>
</dbReference>
<comment type="cofactor">
    <cofactor evidence="14">
        <name>Fe(2+)</name>
        <dbReference type="ChEBI" id="CHEBI:29033"/>
    </cofactor>
    <text evidence="14">Expected to bind 2 Fe(2+) ions per subunit.</text>
</comment>
<keyword evidence="10 14" id="KW-0408">Iron</keyword>
<comment type="caution">
    <text evidence="17">The sequence shown here is derived from an EMBL/GenBank/DDBJ whole genome shotgun (WGS) entry which is preliminary data.</text>
</comment>
<dbReference type="PROSITE" id="PS50255">
    <property type="entry name" value="CYTOCHROME_B5_2"/>
    <property type="match status" value="1"/>
</dbReference>
<evidence type="ECO:0000256" key="11">
    <source>
        <dbReference type="ARBA" id="ARBA00023098"/>
    </source>
</evidence>
<evidence type="ECO:0000256" key="9">
    <source>
        <dbReference type="ARBA" id="ARBA00023002"/>
    </source>
</evidence>
<feature type="transmembrane region" description="Helical" evidence="15">
    <location>
        <begin position="157"/>
        <end position="178"/>
    </location>
</feature>
<evidence type="ECO:0000313" key="18">
    <source>
        <dbReference type="Proteomes" id="UP000814176"/>
    </source>
</evidence>
<keyword evidence="5 15" id="KW-0812">Transmembrane</keyword>
<evidence type="ECO:0000256" key="12">
    <source>
        <dbReference type="ARBA" id="ARBA00023136"/>
    </source>
</evidence>
<organism evidence="17 18">
    <name type="scientific">Rhodofomes roseus</name>
    <dbReference type="NCBI Taxonomy" id="34475"/>
    <lineage>
        <taxon>Eukaryota</taxon>
        <taxon>Fungi</taxon>
        <taxon>Dikarya</taxon>
        <taxon>Basidiomycota</taxon>
        <taxon>Agaricomycotina</taxon>
        <taxon>Agaricomycetes</taxon>
        <taxon>Polyporales</taxon>
        <taxon>Rhodofomes</taxon>
    </lineage>
</organism>
<sequence>MLSQLAISLGLSALPAVKGVQWFNLTVLLVAPGIALYGLCSVPIIRETALCTFVLYSVSMLGYHRLWSHRTYRAHRALQIVLMMSATSSVQGSCYWWARHHRSHHRHTDTDKDPYNVQRGLFWSHVGWMIFRTDLRPGAADVSDLKKDALVQWQHRWYFPLALASGCIVPLLFCGLLWGDWSGGFCFAVALRMTACHHSTFCINSIVHYLGDATYDDKLSPRDHLLSALLTMGEGYHNFHHQFPMDYRNAFRWYQYDPTKWFIAVCNVLGLATNLRKFPSNEIEKGILSMKLKDLKTIQDSLKWPLRPEELPIVAWDTFQKEAHGRALLLISGYIHDVSSFIDDHPGGAELLAQNTGKDVTAAFFGGMYEHSNAAHNLLAMYRVGILAGGVERLGHPSLPPAQALYIVNGASK</sequence>
<evidence type="ECO:0000256" key="14">
    <source>
        <dbReference type="PIRNR" id="PIRNR000345"/>
    </source>
</evidence>
<dbReference type="CDD" id="cd03505">
    <property type="entry name" value="Delta9-FADS-like"/>
    <property type="match status" value="1"/>
</dbReference>
<protein>
    <recommendedName>
        <fullName evidence="14">Acyl-CoA desaturase</fullName>
        <ecNumber evidence="14">1.14.19.1</ecNumber>
    </recommendedName>
</protein>
<feature type="transmembrane region" description="Helical" evidence="15">
    <location>
        <begin position="77"/>
        <end position="98"/>
    </location>
</feature>
<keyword evidence="12 15" id="KW-0472">Membrane</keyword>
<evidence type="ECO:0000256" key="6">
    <source>
        <dbReference type="ARBA" id="ARBA00022723"/>
    </source>
</evidence>
<evidence type="ECO:0000256" key="5">
    <source>
        <dbReference type="ARBA" id="ARBA00022692"/>
    </source>
</evidence>
<keyword evidence="4 14" id="KW-0349">Heme</keyword>
<dbReference type="EMBL" id="JADCUA010000004">
    <property type="protein sequence ID" value="KAH9841002.1"/>
    <property type="molecule type" value="Genomic_DNA"/>
</dbReference>
<evidence type="ECO:0000256" key="10">
    <source>
        <dbReference type="ARBA" id="ARBA00023004"/>
    </source>
</evidence>
<keyword evidence="11 14" id="KW-0443">Lipid metabolism</keyword>
<keyword evidence="14" id="KW-0813">Transport</keyword>
<dbReference type="InterPro" id="IPR036400">
    <property type="entry name" value="Cyt_B5-like_heme/steroid_sf"/>
</dbReference>
<evidence type="ECO:0000256" key="15">
    <source>
        <dbReference type="SAM" id="Phobius"/>
    </source>
</evidence>
<evidence type="ECO:0000256" key="4">
    <source>
        <dbReference type="ARBA" id="ARBA00022617"/>
    </source>
</evidence>
<keyword evidence="18" id="KW-1185">Reference proteome</keyword>
<comment type="similarity">
    <text evidence="2 14">Belongs to the fatty acid desaturase type 1 family.</text>
</comment>
<dbReference type="SUPFAM" id="SSF55856">
    <property type="entry name" value="Cytochrome b5-like heme/steroid binding domain"/>
    <property type="match status" value="1"/>
</dbReference>
<dbReference type="PROSITE" id="PS00191">
    <property type="entry name" value="CYTOCHROME_B5_1"/>
    <property type="match status" value="1"/>
</dbReference>
<dbReference type="Pfam" id="PF00487">
    <property type="entry name" value="FA_desaturase"/>
    <property type="match status" value="1"/>
</dbReference>
<keyword evidence="13 14" id="KW-0275">Fatty acid biosynthesis</keyword>
<comment type="subcellular location">
    <subcellularLocation>
        <location evidence="1">Membrane</location>
        <topology evidence="1">Multi-pass membrane protein</topology>
    </subcellularLocation>
</comment>
<dbReference type="Proteomes" id="UP000814176">
    <property type="component" value="Unassembled WGS sequence"/>
</dbReference>
<comment type="catalytic activity">
    <reaction evidence="14">
        <text>octadecanoyl-CoA + 2 Fe(II)-[cytochrome b5] + O2 + 2 H(+) = (9Z)-octadecenoyl-CoA + 2 Fe(III)-[cytochrome b5] + 2 H2O</text>
        <dbReference type="Rhea" id="RHEA:19721"/>
        <dbReference type="Rhea" id="RHEA-COMP:10438"/>
        <dbReference type="Rhea" id="RHEA-COMP:10439"/>
        <dbReference type="ChEBI" id="CHEBI:15377"/>
        <dbReference type="ChEBI" id="CHEBI:15378"/>
        <dbReference type="ChEBI" id="CHEBI:15379"/>
        <dbReference type="ChEBI" id="CHEBI:29033"/>
        <dbReference type="ChEBI" id="CHEBI:29034"/>
        <dbReference type="ChEBI" id="CHEBI:57387"/>
        <dbReference type="ChEBI" id="CHEBI:57394"/>
        <dbReference type="EC" id="1.14.19.1"/>
    </reaction>
</comment>
<evidence type="ECO:0000259" key="16">
    <source>
        <dbReference type="PROSITE" id="PS50255"/>
    </source>
</evidence>
<accession>A0ABQ8KRI8</accession>
<feature type="domain" description="Cytochrome b5 heme-binding" evidence="16">
    <location>
        <begin position="329"/>
        <end position="388"/>
    </location>
</feature>